<keyword evidence="2" id="KW-1185">Reference proteome</keyword>
<protein>
    <submittedName>
        <fullName evidence="1">Uncharacterized protein</fullName>
    </submittedName>
</protein>
<dbReference type="AlphaFoldDB" id="A0A2K3YU68"/>
<reference evidence="1 2" key="1">
    <citation type="submission" date="2017-08" db="EMBL/GenBank/DDBJ databases">
        <title>Draft genome sequences of 64 type strains of genus Staph aureus.</title>
        <authorList>
            <person name="Cole K."/>
            <person name="Golubchik T."/>
            <person name="Russell J."/>
            <person name="Foster D."/>
            <person name="Llewelyn M."/>
            <person name="Wilson D."/>
            <person name="Crook D."/>
            <person name="Paul J."/>
        </authorList>
    </citation>
    <scope>NUCLEOTIDE SEQUENCE [LARGE SCALE GENOMIC DNA]</scope>
    <source>
        <strain evidence="1 2">DSM 21968</strain>
    </source>
</reference>
<dbReference type="OrthoDB" id="2409252at2"/>
<accession>A0A2K3YU68</accession>
<evidence type="ECO:0000313" key="1">
    <source>
        <dbReference type="EMBL" id="PNZ29141.1"/>
    </source>
</evidence>
<dbReference type="RefSeq" id="WP_103357547.1">
    <property type="nucleotide sequence ID" value="NZ_PPRF01000017.1"/>
</dbReference>
<evidence type="ECO:0000313" key="2">
    <source>
        <dbReference type="Proteomes" id="UP000242752"/>
    </source>
</evidence>
<organism evidence="1 2">
    <name type="scientific">Staphylococcus rostri</name>
    <dbReference type="NCBI Taxonomy" id="522262"/>
    <lineage>
        <taxon>Bacteria</taxon>
        <taxon>Bacillati</taxon>
        <taxon>Bacillota</taxon>
        <taxon>Bacilli</taxon>
        <taxon>Bacillales</taxon>
        <taxon>Staphylococcaceae</taxon>
        <taxon>Staphylococcus</taxon>
    </lineage>
</organism>
<dbReference type="Proteomes" id="UP000242752">
    <property type="component" value="Unassembled WGS sequence"/>
</dbReference>
<proteinExistence type="predicted"/>
<dbReference type="EMBL" id="PPRF01000017">
    <property type="protein sequence ID" value="PNZ29141.1"/>
    <property type="molecule type" value="Genomic_DNA"/>
</dbReference>
<gene>
    <name evidence="1" type="ORF">CD122_03150</name>
</gene>
<sequence length="175" mass="20719">MIIDKLESYTFNIDQLDRRAVRRQLKKLLTTVSFQTPFQFNIVKVKDCYCLRVQLPKQALPYFVSLISFHNFSIYQLVLTRDVHTITPLQQVSTHEQHYELVIDGLTDPFIKDKVIDVLSSFQSERMMYNFSRHRLKVTTTPKVMMALIRTLATRHIDIYYASLPQRTHHQSRIS</sequence>
<name>A0A2K3YU68_9STAP</name>
<comment type="caution">
    <text evidence="1">The sequence shown here is derived from an EMBL/GenBank/DDBJ whole genome shotgun (WGS) entry which is preliminary data.</text>
</comment>